<keyword evidence="3" id="KW-1185">Reference proteome</keyword>
<evidence type="ECO:0000313" key="2">
    <source>
        <dbReference type="EMBL" id="MBB4265114.1"/>
    </source>
</evidence>
<sequence length="192" mass="20385">MRAWMAAAVAVGLASGLAACDNPKRALGLEKAAPDEFAVVTRAPLSLPPDFSLRPPEPGAPRPQEGTTRDQARRVITGGPAILGGGPIVTSGPLTGGQSPGEQALLQQAGSDRAIPNIRRIVDQETSSLASEGRSFTEILQFWREPDTYGTELDPVAESRRLRENQALGRPPTTGATPTIERRERGILEGLF</sequence>
<dbReference type="RefSeq" id="WP_184042746.1">
    <property type="nucleotide sequence ID" value="NZ_JACIGK010000004.1"/>
</dbReference>
<organism evidence="2 3">
    <name type="scientific">Roseospira visakhapatnamensis</name>
    <dbReference type="NCBI Taxonomy" id="390880"/>
    <lineage>
        <taxon>Bacteria</taxon>
        <taxon>Pseudomonadati</taxon>
        <taxon>Pseudomonadota</taxon>
        <taxon>Alphaproteobacteria</taxon>
        <taxon>Rhodospirillales</taxon>
        <taxon>Rhodospirillaceae</taxon>
        <taxon>Roseospira</taxon>
    </lineage>
</organism>
<dbReference type="Proteomes" id="UP000554286">
    <property type="component" value="Unassembled WGS sequence"/>
</dbReference>
<comment type="caution">
    <text evidence="2">The sequence shown here is derived from an EMBL/GenBank/DDBJ whole genome shotgun (WGS) entry which is preliminary data.</text>
</comment>
<protein>
    <recommendedName>
        <fullName evidence="4">Beta-barrel assembly complex subunit BamF</fullName>
    </recommendedName>
</protein>
<dbReference type="EMBL" id="JACIGK010000004">
    <property type="protein sequence ID" value="MBB4265114.1"/>
    <property type="molecule type" value="Genomic_DNA"/>
</dbReference>
<dbReference type="PROSITE" id="PS51257">
    <property type="entry name" value="PROKAR_LIPOPROTEIN"/>
    <property type="match status" value="1"/>
</dbReference>
<proteinExistence type="predicted"/>
<accession>A0A7W6W8Q7</accession>
<reference evidence="2 3" key="1">
    <citation type="submission" date="2020-08" db="EMBL/GenBank/DDBJ databases">
        <title>Genome sequencing of Purple Non-Sulfur Bacteria from various extreme environments.</title>
        <authorList>
            <person name="Mayer M."/>
        </authorList>
    </citation>
    <scope>NUCLEOTIDE SEQUENCE [LARGE SCALE GENOMIC DNA]</scope>
    <source>
        <strain evidence="2 3">JA131</strain>
    </source>
</reference>
<evidence type="ECO:0000313" key="3">
    <source>
        <dbReference type="Proteomes" id="UP000554286"/>
    </source>
</evidence>
<gene>
    <name evidence="2" type="ORF">GGD89_000729</name>
</gene>
<name>A0A7W6W8Q7_9PROT</name>
<dbReference type="AlphaFoldDB" id="A0A7W6W8Q7"/>
<dbReference type="InterPro" id="IPR021395">
    <property type="entry name" value="DUF3035"/>
</dbReference>
<evidence type="ECO:0000256" key="1">
    <source>
        <dbReference type="SAM" id="MobiDB-lite"/>
    </source>
</evidence>
<feature type="region of interest" description="Disordered" evidence="1">
    <location>
        <begin position="46"/>
        <end position="70"/>
    </location>
</feature>
<dbReference type="Pfam" id="PF11233">
    <property type="entry name" value="DUF3035"/>
    <property type="match status" value="1"/>
</dbReference>
<evidence type="ECO:0008006" key="4">
    <source>
        <dbReference type="Google" id="ProtNLM"/>
    </source>
</evidence>
<feature type="region of interest" description="Disordered" evidence="1">
    <location>
        <begin position="165"/>
        <end position="186"/>
    </location>
</feature>